<evidence type="ECO:0000313" key="2">
    <source>
        <dbReference type="Proteomes" id="UP001484097"/>
    </source>
</evidence>
<dbReference type="Pfam" id="PF20117">
    <property type="entry name" value="DUF6507"/>
    <property type="match status" value="1"/>
</dbReference>
<sequence length="114" mass="11635">MSVAHDIQPEGIHSTLVRVAGDGQVLDTAARAARTAGEDLSGAFGTASTASAAFAAFWSERADTGERIANLLLHQASCVADAADAFIESDVTMRDQADAAVGSMADIVAPEDEG</sequence>
<proteinExistence type="predicted"/>
<dbReference type="InterPro" id="IPR045436">
    <property type="entry name" value="DUF6507"/>
</dbReference>
<name>A0ABV0IH39_9MICC</name>
<organism evidence="1 2">
    <name type="scientific">Citricoccus nitrophenolicus</name>
    <dbReference type="NCBI Taxonomy" id="863575"/>
    <lineage>
        <taxon>Bacteria</taxon>
        <taxon>Bacillati</taxon>
        <taxon>Actinomycetota</taxon>
        <taxon>Actinomycetes</taxon>
        <taxon>Micrococcales</taxon>
        <taxon>Micrococcaceae</taxon>
        <taxon>Citricoccus</taxon>
    </lineage>
</organism>
<accession>A0ABV0IH39</accession>
<keyword evidence="2" id="KW-1185">Reference proteome</keyword>
<protein>
    <submittedName>
        <fullName evidence="1">DUF6507 family protein</fullName>
    </submittedName>
</protein>
<gene>
    <name evidence="1" type="ORF">ABDK96_07320</name>
</gene>
<dbReference type="Proteomes" id="UP001484097">
    <property type="component" value="Unassembled WGS sequence"/>
</dbReference>
<comment type="caution">
    <text evidence="1">The sequence shown here is derived from an EMBL/GenBank/DDBJ whole genome shotgun (WGS) entry which is preliminary data.</text>
</comment>
<dbReference type="RefSeq" id="WP_347920129.1">
    <property type="nucleotide sequence ID" value="NZ_JBDXMX010000003.1"/>
</dbReference>
<dbReference type="EMBL" id="JBDXMX010000003">
    <property type="protein sequence ID" value="MEO9247485.1"/>
    <property type="molecule type" value="Genomic_DNA"/>
</dbReference>
<evidence type="ECO:0000313" key="1">
    <source>
        <dbReference type="EMBL" id="MEO9247485.1"/>
    </source>
</evidence>
<reference evidence="1 2" key="1">
    <citation type="submission" date="2024-05" db="EMBL/GenBank/DDBJ databases">
        <authorList>
            <person name="Yi C."/>
        </authorList>
    </citation>
    <scope>NUCLEOTIDE SEQUENCE [LARGE SCALE GENOMIC DNA]</scope>
    <source>
        <strain evidence="1 2">XS13</strain>
    </source>
</reference>